<evidence type="ECO:0000313" key="1">
    <source>
        <dbReference type="EMBL" id="KAJ7545236.1"/>
    </source>
</evidence>
<evidence type="ECO:0000313" key="2">
    <source>
        <dbReference type="Proteomes" id="UP001162992"/>
    </source>
</evidence>
<dbReference type="EMBL" id="CM055100">
    <property type="protein sequence ID" value="KAJ7545236.1"/>
    <property type="molecule type" value="Genomic_DNA"/>
</dbReference>
<name>A0ACC2CT74_DIPCM</name>
<accession>A0ACC2CT74</accession>
<reference evidence="2" key="1">
    <citation type="journal article" date="2024" name="Proc. Natl. Acad. Sci. U.S.A.">
        <title>Extraordinary preservation of gene collinearity over three hundred million years revealed in homosporous lycophytes.</title>
        <authorList>
            <person name="Li C."/>
            <person name="Wickell D."/>
            <person name="Kuo L.Y."/>
            <person name="Chen X."/>
            <person name="Nie B."/>
            <person name="Liao X."/>
            <person name="Peng D."/>
            <person name="Ji J."/>
            <person name="Jenkins J."/>
            <person name="Williams M."/>
            <person name="Shu S."/>
            <person name="Plott C."/>
            <person name="Barry K."/>
            <person name="Rajasekar S."/>
            <person name="Grimwood J."/>
            <person name="Han X."/>
            <person name="Sun S."/>
            <person name="Hou Z."/>
            <person name="He W."/>
            <person name="Dai G."/>
            <person name="Sun C."/>
            <person name="Schmutz J."/>
            <person name="Leebens-Mack J.H."/>
            <person name="Li F.W."/>
            <person name="Wang L."/>
        </authorList>
    </citation>
    <scope>NUCLEOTIDE SEQUENCE [LARGE SCALE GENOMIC DNA]</scope>
    <source>
        <strain evidence="2">cv. PW_Plant_1</strain>
    </source>
</reference>
<organism evidence="1 2">
    <name type="scientific">Diphasiastrum complanatum</name>
    <name type="common">Issler's clubmoss</name>
    <name type="synonym">Lycopodium complanatum</name>
    <dbReference type="NCBI Taxonomy" id="34168"/>
    <lineage>
        <taxon>Eukaryota</taxon>
        <taxon>Viridiplantae</taxon>
        <taxon>Streptophyta</taxon>
        <taxon>Embryophyta</taxon>
        <taxon>Tracheophyta</taxon>
        <taxon>Lycopodiopsida</taxon>
        <taxon>Lycopodiales</taxon>
        <taxon>Lycopodiaceae</taxon>
        <taxon>Lycopodioideae</taxon>
        <taxon>Diphasiastrum</taxon>
    </lineage>
</organism>
<protein>
    <submittedName>
        <fullName evidence="1">Uncharacterized protein</fullName>
    </submittedName>
</protein>
<gene>
    <name evidence="1" type="ORF">O6H91_09G111900</name>
</gene>
<keyword evidence="2" id="KW-1185">Reference proteome</keyword>
<sequence>MGLLVPLEMEQPADLRKLVDNPPDSWEMADIEARMKLIRLPEPSCVTSGADAAVTESAPIPPVDDVDSVLREAVQNPRIRMTILRLEQEVERFLRNPKLQQLEFQPMRSSYLRLAAHRVAQHYFLQSTVVDSNSPEGSRIVARKTSESRYPSIRLADIPVELSTEDKPSSSGKVAIKQRPNKNLWGNGENGLTNGFGGKINTLKSMEERKEDYNRARARIFNGSDLAEKFGEDEAVELSVVKVKDRFIAESLKPKGNNNEEEICESVRIPTDLLGGARVHKKPERELLNKAKVNNKVAIFRDHEKDRRDPDYDRNHDKYDLLYVTGCWYIQRFDPGFGLTASPVGLQGIYGPLVNYNTEFPQLGGHPRPQIHMKQPPPCPLPQQMTWMSPVSSLGYRPPDAYLGHFNQPHCAPHTATAMYMHSPQLAYHGPSIAYTFSHDCYQQPFTQPPPQPQPQQQQHQKPEASINQARCR</sequence>
<proteinExistence type="predicted"/>
<dbReference type="Proteomes" id="UP001162992">
    <property type="component" value="Chromosome 9"/>
</dbReference>
<comment type="caution">
    <text evidence="1">The sequence shown here is derived from an EMBL/GenBank/DDBJ whole genome shotgun (WGS) entry which is preliminary data.</text>
</comment>